<dbReference type="InParanoid" id="A8N491"/>
<dbReference type="RefSeq" id="XP_001829686.1">
    <property type="nucleotide sequence ID" value="XM_001829634.1"/>
</dbReference>
<organism evidence="1 2">
    <name type="scientific">Coprinopsis cinerea (strain Okayama-7 / 130 / ATCC MYA-4618 / FGSC 9003)</name>
    <name type="common">Inky cap fungus</name>
    <name type="synonym">Hormographiella aspergillata</name>
    <dbReference type="NCBI Taxonomy" id="240176"/>
    <lineage>
        <taxon>Eukaryota</taxon>
        <taxon>Fungi</taxon>
        <taxon>Dikarya</taxon>
        <taxon>Basidiomycota</taxon>
        <taxon>Agaricomycotina</taxon>
        <taxon>Agaricomycetes</taxon>
        <taxon>Agaricomycetidae</taxon>
        <taxon>Agaricales</taxon>
        <taxon>Agaricineae</taxon>
        <taxon>Psathyrellaceae</taxon>
        <taxon>Coprinopsis</taxon>
    </lineage>
</organism>
<proteinExistence type="predicted"/>
<name>A8N491_COPC7</name>
<evidence type="ECO:0000313" key="2">
    <source>
        <dbReference type="Proteomes" id="UP000001861"/>
    </source>
</evidence>
<keyword evidence="2" id="KW-1185">Reference proteome</keyword>
<dbReference type="GeneID" id="6006119"/>
<gene>
    <name evidence="1" type="ORF">CC1G_11422</name>
</gene>
<evidence type="ECO:0000313" key="1">
    <source>
        <dbReference type="EMBL" id="EAU92137.1"/>
    </source>
</evidence>
<dbReference type="VEuPathDB" id="FungiDB:CC1G_11422"/>
<sequence length="104" mass="11827">MPAQIETSVSVENVTLRQHISSLPDDVILGVFEQYMKPGPMLPRHFLASTRLIEYFPGRQNTSPSSGSSIPTRQYSNVTVSVWTRRLRRAELRRGRAGQEWIKG</sequence>
<comment type="caution">
    <text evidence="1">The sequence shown here is derived from an EMBL/GenBank/DDBJ whole genome shotgun (WGS) entry which is preliminary data.</text>
</comment>
<protein>
    <submittedName>
        <fullName evidence="1">Uncharacterized protein</fullName>
    </submittedName>
</protein>
<dbReference type="OrthoDB" id="2842221at2759"/>
<dbReference type="AlphaFoldDB" id="A8N491"/>
<dbReference type="EMBL" id="AACS02000001">
    <property type="protein sequence ID" value="EAU92137.1"/>
    <property type="molecule type" value="Genomic_DNA"/>
</dbReference>
<dbReference type="Proteomes" id="UP000001861">
    <property type="component" value="Unassembled WGS sequence"/>
</dbReference>
<accession>A8N491</accession>
<dbReference type="KEGG" id="cci:CC1G_11422"/>
<reference evidence="1 2" key="1">
    <citation type="journal article" date="2010" name="Proc. Natl. Acad. Sci. U.S.A.">
        <title>Insights into evolution of multicellular fungi from the assembled chromosomes of the mushroom Coprinopsis cinerea (Coprinus cinereus).</title>
        <authorList>
            <person name="Stajich J.E."/>
            <person name="Wilke S.K."/>
            <person name="Ahren D."/>
            <person name="Au C.H."/>
            <person name="Birren B.W."/>
            <person name="Borodovsky M."/>
            <person name="Burns C."/>
            <person name="Canback B."/>
            <person name="Casselton L.A."/>
            <person name="Cheng C.K."/>
            <person name="Deng J."/>
            <person name="Dietrich F.S."/>
            <person name="Fargo D.C."/>
            <person name="Farman M.L."/>
            <person name="Gathman A.C."/>
            <person name="Goldberg J."/>
            <person name="Guigo R."/>
            <person name="Hoegger P.J."/>
            <person name="Hooker J.B."/>
            <person name="Huggins A."/>
            <person name="James T.Y."/>
            <person name="Kamada T."/>
            <person name="Kilaru S."/>
            <person name="Kodira C."/>
            <person name="Kues U."/>
            <person name="Kupfer D."/>
            <person name="Kwan H.S."/>
            <person name="Lomsadze A."/>
            <person name="Li W."/>
            <person name="Lilly W.W."/>
            <person name="Ma L.J."/>
            <person name="Mackey A.J."/>
            <person name="Manning G."/>
            <person name="Martin F."/>
            <person name="Muraguchi H."/>
            <person name="Natvig D.O."/>
            <person name="Palmerini H."/>
            <person name="Ramesh M.A."/>
            <person name="Rehmeyer C.J."/>
            <person name="Roe B.A."/>
            <person name="Shenoy N."/>
            <person name="Stanke M."/>
            <person name="Ter-Hovhannisyan V."/>
            <person name="Tunlid A."/>
            <person name="Velagapudi R."/>
            <person name="Vision T.J."/>
            <person name="Zeng Q."/>
            <person name="Zolan M.E."/>
            <person name="Pukkila P.J."/>
        </authorList>
    </citation>
    <scope>NUCLEOTIDE SEQUENCE [LARGE SCALE GENOMIC DNA]</scope>
    <source>
        <strain evidence="2">Okayama-7 / 130 / ATCC MYA-4618 / FGSC 9003</strain>
    </source>
</reference>